<dbReference type="Pfam" id="PF00990">
    <property type="entry name" value="GGDEF"/>
    <property type="match status" value="1"/>
</dbReference>
<dbReference type="KEGG" id="msv:Mesil_0346"/>
<feature type="transmembrane region" description="Helical" evidence="1">
    <location>
        <begin position="130"/>
        <end position="148"/>
    </location>
</feature>
<feature type="transmembrane region" description="Helical" evidence="1">
    <location>
        <begin position="75"/>
        <end position="95"/>
    </location>
</feature>
<dbReference type="SMART" id="SM00267">
    <property type="entry name" value="GGDEF"/>
    <property type="match status" value="1"/>
</dbReference>
<dbReference type="RefSeq" id="WP_013156894.1">
    <property type="nucleotide sequence ID" value="NC_014212.1"/>
</dbReference>
<gene>
    <name evidence="3" type="ordered locus">Mesil_0346</name>
</gene>
<evidence type="ECO:0000256" key="1">
    <source>
        <dbReference type="SAM" id="Phobius"/>
    </source>
</evidence>
<keyword evidence="1" id="KW-1133">Transmembrane helix</keyword>
<dbReference type="GO" id="GO:1902201">
    <property type="term" value="P:negative regulation of bacterial-type flagellum-dependent cell motility"/>
    <property type="evidence" value="ECO:0007669"/>
    <property type="project" value="TreeGrafter"/>
</dbReference>
<dbReference type="OrthoDB" id="9759607at2"/>
<dbReference type="FunFam" id="3.30.70.270:FF:000001">
    <property type="entry name" value="Diguanylate cyclase domain protein"/>
    <property type="match status" value="1"/>
</dbReference>
<feature type="domain" description="GGDEF" evidence="2">
    <location>
        <begin position="428"/>
        <end position="561"/>
    </location>
</feature>
<proteinExistence type="predicted"/>
<dbReference type="InterPro" id="IPR000160">
    <property type="entry name" value="GGDEF_dom"/>
</dbReference>
<dbReference type="InterPro" id="IPR029787">
    <property type="entry name" value="Nucleotide_cyclase"/>
</dbReference>
<feature type="transmembrane region" description="Helical" evidence="1">
    <location>
        <begin position="160"/>
        <end position="178"/>
    </location>
</feature>
<dbReference type="PANTHER" id="PTHR45138">
    <property type="entry name" value="REGULATORY COMPONENTS OF SENSORY TRANSDUCTION SYSTEM"/>
    <property type="match status" value="1"/>
</dbReference>
<dbReference type="InterPro" id="IPR043128">
    <property type="entry name" value="Rev_trsase/Diguanyl_cyclase"/>
</dbReference>
<dbReference type="PANTHER" id="PTHR45138:SF9">
    <property type="entry name" value="DIGUANYLATE CYCLASE DGCM-RELATED"/>
    <property type="match status" value="1"/>
</dbReference>
<keyword evidence="1" id="KW-0812">Transmembrane</keyword>
<dbReference type="eggNOG" id="COG3706">
    <property type="taxonomic scope" value="Bacteria"/>
</dbReference>
<dbReference type="Gene3D" id="3.30.70.270">
    <property type="match status" value="1"/>
</dbReference>
<dbReference type="GO" id="GO:0043709">
    <property type="term" value="P:cell adhesion involved in single-species biofilm formation"/>
    <property type="evidence" value="ECO:0007669"/>
    <property type="project" value="TreeGrafter"/>
</dbReference>
<dbReference type="InterPro" id="IPR050469">
    <property type="entry name" value="Diguanylate_Cyclase"/>
</dbReference>
<feature type="transmembrane region" description="Helical" evidence="1">
    <location>
        <begin position="215"/>
        <end position="235"/>
    </location>
</feature>
<keyword evidence="4" id="KW-1185">Reference proteome</keyword>
<dbReference type="EMBL" id="CP002042">
    <property type="protein sequence ID" value="ADH62287.1"/>
    <property type="molecule type" value="Genomic_DNA"/>
</dbReference>
<dbReference type="SUPFAM" id="SSF55073">
    <property type="entry name" value="Nucleotide cyclase"/>
    <property type="match status" value="1"/>
</dbReference>
<protein>
    <submittedName>
        <fullName evidence="3">Diguanylate cyclase</fullName>
    </submittedName>
</protein>
<evidence type="ECO:0000313" key="3">
    <source>
        <dbReference type="EMBL" id="ADH62287.1"/>
    </source>
</evidence>
<dbReference type="Proteomes" id="UP000001916">
    <property type="component" value="Chromosome"/>
</dbReference>
<dbReference type="AlphaFoldDB" id="D7BI13"/>
<evidence type="ECO:0000313" key="4">
    <source>
        <dbReference type="Proteomes" id="UP000001916"/>
    </source>
</evidence>
<dbReference type="STRING" id="526227.Mesil_0346"/>
<feature type="transmembrane region" description="Helical" evidence="1">
    <location>
        <begin position="190"/>
        <end position="208"/>
    </location>
</feature>
<dbReference type="NCBIfam" id="TIGR00254">
    <property type="entry name" value="GGDEF"/>
    <property type="match status" value="1"/>
</dbReference>
<dbReference type="PROSITE" id="PS50887">
    <property type="entry name" value="GGDEF"/>
    <property type="match status" value="1"/>
</dbReference>
<dbReference type="HOGENOM" id="CLU_512795_0_0_0"/>
<feature type="transmembrane region" description="Helical" evidence="1">
    <location>
        <begin position="107"/>
        <end position="124"/>
    </location>
</feature>
<evidence type="ECO:0000259" key="2">
    <source>
        <dbReference type="PROSITE" id="PS50887"/>
    </source>
</evidence>
<accession>D7BI13</accession>
<organism evidence="3 4">
    <name type="scientific">Allomeiothermus silvanus (strain ATCC 700542 / DSM 9946 / NBRC 106475 / NCIMB 13440 / VI-R2)</name>
    <name type="common">Thermus silvanus</name>
    <dbReference type="NCBI Taxonomy" id="526227"/>
    <lineage>
        <taxon>Bacteria</taxon>
        <taxon>Thermotogati</taxon>
        <taxon>Deinococcota</taxon>
        <taxon>Deinococci</taxon>
        <taxon>Thermales</taxon>
        <taxon>Thermaceae</taxon>
        <taxon>Allomeiothermus</taxon>
    </lineage>
</organism>
<reference evidence="3 4" key="1">
    <citation type="journal article" date="2010" name="Stand. Genomic Sci.">
        <title>Complete genome sequence of Meiothermus silvanus type strain (VI-R2).</title>
        <authorList>
            <person name="Sikorski J."/>
            <person name="Tindall B.J."/>
            <person name="Lowry S."/>
            <person name="Lucas S."/>
            <person name="Nolan M."/>
            <person name="Copeland A."/>
            <person name="Glavina Del Rio T."/>
            <person name="Tice H."/>
            <person name="Cheng J.F."/>
            <person name="Han C."/>
            <person name="Pitluck S."/>
            <person name="Liolios K."/>
            <person name="Ivanova N."/>
            <person name="Mavromatis K."/>
            <person name="Mikhailova N."/>
            <person name="Pati A."/>
            <person name="Goodwin L."/>
            <person name="Chen A."/>
            <person name="Palaniappan K."/>
            <person name="Land M."/>
            <person name="Hauser L."/>
            <person name="Chang Y.J."/>
            <person name="Jeffries C.D."/>
            <person name="Rohde M."/>
            <person name="Goker M."/>
            <person name="Woyke T."/>
            <person name="Bristow J."/>
            <person name="Eisen J.A."/>
            <person name="Markowitz V."/>
            <person name="Hugenholtz P."/>
            <person name="Kyrpides N.C."/>
            <person name="Klenk H.P."/>
            <person name="Lapidus A."/>
        </authorList>
    </citation>
    <scope>NUCLEOTIDE SEQUENCE [LARGE SCALE GENOMIC DNA]</scope>
    <source>
        <strain evidence="4">ATCC 700542 / DSM 9946 / VI-R2</strain>
    </source>
</reference>
<sequence length="570" mass="62712">MPWLALTLALTLLGSFLEPTRSAVRLLAPPLAALAGAALLWRAGPTWRGAAVGHLLFATAEAGWAYGRWSGQGLALSWADGAALAGCLAWVYTLIRLPGRRFPQLSLWFYLPLIAMMAGLSLLNPGVGVLLGYSFITLGLLILAMFYTDAALLGSVPEGRLLWIIGLFIATLSTHLVVGLRTSLGYEASFSPYSFVLGYVFTAVGGYLEARPRPLGLWVSALGVAGLLVSWGLLWPDLPQGSGPGRALALALSGYLTFLGVLGLLAADRNRRLQAETRLRNWAKLLEQLYQIAPTHQTLTPHSILAKMLEVLQPFFPTLVGMGLHNDLETWVGQKTGHRYSLSLNPQTYFRGDIPDDARVTLYFSQPLEERENLEAFTPLLTERLRQTLALIEWRTQAITDPLTGLLNRRGLERHIHKLMDLARHSGKPISVAMLDLDHFKRVNDSYGHDNGDRVLQALAGVLRRHLRSEDLAVRWGGEEFALLLYGAGLQDAYLVLRRIQEELRALRVEPIPWAFTLSAGITGGQVPPSLAVLEDWLLQADWALLQAKDAGRDRVNVVEPGKPTDTQAR</sequence>
<keyword evidence="1" id="KW-0472">Membrane</keyword>
<dbReference type="CDD" id="cd01949">
    <property type="entry name" value="GGDEF"/>
    <property type="match status" value="1"/>
</dbReference>
<dbReference type="GO" id="GO:0052621">
    <property type="term" value="F:diguanylate cyclase activity"/>
    <property type="evidence" value="ECO:0007669"/>
    <property type="project" value="TreeGrafter"/>
</dbReference>
<feature type="transmembrane region" description="Helical" evidence="1">
    <location>
        <begin position="247"/>
        <end position="267"/>
    </location>
</feature>
<dbReference type="GO" id="GO:0005886">
    <property type="term" value="C:plasma membrane"/>
    <property type="evidence" value="ECO:0007669"/>
    <property type="project" value="TreeGrafter"/>
</dbReference>
<name>D7BI13_ALLS1</name>